<evidence type="ECO:0000313" key="4">
    <source>
        <dbReference type="EMBL" id="CZQ83060.1"/>
    </source>
</evidence>
<dbReference type="Proteomes" id="UP000242754">
    <property type="component" value="Unassembled WGS sequence"/>
</dbReference>
<dbReference type="RefSeq" id="WP_087030598.1">
    <property type="nucleotide sequence ID" value="NZ_FJNE01000001.1"/>
</dbReference>
<gene>
    <name evidence="4" type="ORF">Tpal_392</name>
</gene>
<feature type="domain" description="Metallo-beta-lactamase" evidence="3">
    <location>
        <begin position="7"/>
        <end position="192"/>
    </location>
</feature>
<dbReference type="AlphaFoldDB" id="A0A143Y8R1"/>
<name>A0A143Y8R1_9LACT</name>
<protein>
    <recommendedName>
        <fullName evidence="2">UPF0173 metal-dependent hydrolase Tpal_392</fullName>
    </recommendedName>
</protein>
<dbReference type="SUPFAM" id="SSF56281">
    <property type="entry name" value="Metallo-hydrolase/oxidoreductase"/>
    <property type="match status" value="1"/>
</dbReference>
<dbReference type="STRING" id="140314.SAMN04488076_103100"/>
<comment type="similarity">
    <text evidence="2">Belongs to the UPF0173 family.</text>
</comment>
<dbReference type="PANTHER" id="PTHR43546">
    <property type="entry name" value="UPF0173 METAL-DEPENDENT HYDROLASE MJ1163-RELATED"/>
    <property type="match status" value="1"/>
</dbReference>
<accession>A0A143Y8R1</accession>
<dbReference type="EMBL" id="FJNE01000001">
    <property type="protein sequence ID" value="CZQ83060.1"/>
    <property type="molecule type" value="Genomic_DNA"/>
</dbReference>
<dbReference type="SMART" id="SM00849">
    <property type="entry name" value="Lactamase_B"/>
    <property type="match status" value="1"/>
</dbReference>
<dbReference type="Pfam" id="PF12706">
    <property type="entry name" value="Lactamase_B_2"/>
    <property type="match status" value="1"/>
</dbReference>
<evidence type="ECO:0000313" key="5">
    <source>
        <dbReference type="Proteomes" id="UP000242754"/>
    </source>
</evidence>
<dbReference type="NCBIfam" id="NF001911">
    <property type="entry name" value="PRK00685.1"/>
    <property type="match status" value="1"/>
</dbReference>
<dbReference type="InterPro" id="IPR050114">
    <property type="entry name" value="UPF0173_UPF0282_UlaG_hydrolase"/>
</dbReference>
<evidence type="ECO:0000256" key="2">
    <source>
        <dbReference type="HAMAP-Rule" id="MF_00457"/>
    </source>
</evidence>
<dbReference type="InterPro" id="IPR036866">
    <property type="entry name" value="RibonucZ/Hydroxyglut_hydro"/>
</dbReference>
<evidence type="ECO:0000256" key="1">
    <source>
        <dbReference type="ARBA" id="ARBA00022801"/>
    </source>
</evidence>
<sequence>MKISFHGQSCVRIETENDRQILIDPFITGNPLSDLNPDTVPCDVILLTHGHSDHVGDTARIAERTNPLIIANVEIASYFAGKGFRTHGMQPGGGHQFDFGYVKLTHAIHSSAYRIDKLPFTLGIAAGMLLHIENKTIYHAGDTALFSDMKLIGEDFPIDLAFLPIGDNYTMGPKDAAKAAAFLNAKRAVPIHYDTFPLIAQNPTDFTSLLDKGVGLILKPGESVSL</sequence>
<dbReference type="PANTHER" id="PTHR43546:SF3">
    <property type="entry name" value="UPF0173 METAL-DEPENDENT HYDROLASE MJ1163"/>
    <property type="match status" value="1"/>
</dbReference>
<dbReference type="Gene3D" id="3.60.15.10">
    <property type="entry name" value="Ribonuclease Z/Hydroxyacylglutathione hydrolase-like"/>
    <property type="match status" value="1"/>
</dbReference>
<evidence type="ECO:0000259" key="3">
    <source>
        <dbReference type="SMART" id="SM00849"/>
    </source>
</evidence>
<organism evidence="4 5">
    <name type="scientific">Trichococcus palustris</name>
    <dbReference type="NCBI Taxonomy" id="140314"/>
    <lineage>
        <taxon>Bacteria</taxon>
        <taxon>Bacillati</taxon>
        <taxon>Bacillota</taxon>
        <taxon>Bacilli</taxon>
        <taxon>Lactobacillales</taxon>
        <taxon>Carnobacteriaceae</taxon>
        <taxon>Trichococcus</taxon>
    </lineage>
</organism>
<dbReference type="HAMAP" id="MF_00457">
    <property type="entry name" value="UPF0173"/>
    <property type="match status" value="1"/>
</dbReference>
<keyword evidence="5" id="KW-1185">Reference proteome</keyword>
<dbReference type="InterPro" id="IPR001279">
    <property type="entry name" value="Metallo-B-lactamas"/>
</dbReference>
<keyword evidence="1 2" id="KW-0378">Hydrolase</keyword>
<reference evidence="4 5" key="1">
    <citation type="submission" date="2016-02" db="EMBL/GenBank/DDBJ databases">
        <authorList>
            <person name="Wen L."/>
            <person name="He K."/>
            <person name="Yang H."/>
        </authorList>
    </citation>
    <scope>NUCLEOTIDE SEQUENCE [LARGE SCALE GENOMIC DNA]</scope>
    <source>
        <strain evidence="4">Trichococcus palustris</strain>
    </source>
</reference>
<proteinExistence type="inferred from homology"/>
<dbReference type="GO" id="GO:0016787">
    <property type="term" value="F:hydrolase activity"/>
    <property type="evidence" value="ECO:0007669"/>
    <property type="project" value="UniProtKB-UniRule"/>
</dbReference>
<dbReference type="OrthoDB" id="9789133at2"/>
<dbReference type="InterPro" id="IPR022877">
    <property type="entry name" value="UPF0173"/>
</dbReference>